<feature type="compositionally biased region" description="Low complexity" evidence="1">
    <location>
        <begin position="771"/>
        <end position="781"/>
    </location>
</feature>
<dbReference type="EMBL" id="CP012109">
    <property type="protein sequence ID" value="AKQ67105.1"/>
    <property type="molecule type" value="Genomic_DNA"/>
</dbReference>
<evidence type="ECO:0000313" key="2">
    <source>
        <dbReference type="EMBL" id="AKQ67105.1"/>
    </source>
</evidence>
<feature type="compositionally biased region" description="Polar residues" evidence="1">
    <location>
        <begin position="587"/>
        <end position="597"/>
    </location>
</feature>
<dbReference type="KEGG" id="mym:A176_004017"/>
<dbReference type="STRING" id="1297742.A176_004017"/>
<accession>A0A0H4X0J6</accession>
<feature type="region of interest" description="Disordered" evidence="1">
    <location>
        <begin position="402"/>
        <end position="423"/>
    </location>
</feature>
<evidence type="ECO:0000313" key="3">
    <source>
        <dbReference type="Proteomes" id="UP000009026"/>
    </source>
</evidence>
<organism evidence="2 3">
    <name type="scientific">Pseudomyxococcus hansupus</name>
    <dbReference type="NCBI Taxonomy" id="1297742"/>
    <lineage>
        <taxon>Bacteria</taxon>
        <taxon>Pseudomonadati</taxon>
        <taxon>Myxococcota</taxon>
        <taxon>Myxococcia</taxon>
        <taxon>Myxococcales</taxon>
        <taxon>Cystobacterineae</taxon>
        <taxon>Myxococcaceae</taxon>
        <taxon>Pseudomyxococcus</taxon>
    </lineage>
</organism>
<evidence type="ECO:0000256" key="1">
    <source>
        <dbReference type="SAM" id="MobiDB-lite"/>
    </source>
</evidence>
<dbReference type="InterPro" id="IPR032585">
    <property type="entry name" value="DUF4912"/>
</dbReference>
<dbReference type="PATRIC" id="fig|1297742.4.peg.4060"/>
<feature type="compositionally biased region" description="Basic and acidic residues" evidence="1">
    <location>
        <begin position="749"/>
        <end position="770"/>
    </location>
</feature>
<dbReference type="Proteomes" id="UP000009026">
    <property type="component" value="Chromosome"/>
</dbReference>
<proteinExistence type="predicted"/>
<dbReference type="Pfam" id="PF16258">
    <property type="entry name" value="DUF4912"/>
    <property type="match status" value="1"/>
</dbReference>
<protein>
    <submittedName>
        <fullName evidence="2">Alginate regulatory protein AlgP</fullName>
    </submittedName>
</protein>
<keyword evidence="3" id="KW-1185">Reference proteome</keyword>
<dbReference type="AlphaFoldDB" id="A0A0H4X0J6"/>
<dbReference type="RefSeq" id="WP_002639743.1">
    <property type="nucleotide sequence ID" value="NZ_CP012109.1"/>
</dbReference>
<dbReference type="OrthoDB" id="5522892at2"/>
<sequence length="859" mass="91211">MEDLKSVTVGYLRELARKHLGTGYSRMRKEELLAALAAYVPALAKLARLAGIRVPGKLAAPKAASKAPDSKAPHAAPATQTARSSKAASGVEAKEAPAPGQGRVSAPKRVAAKRASEKPGSKPPARPATVVNFPPKPRVERPREPVTPVVSSYTRPVEPKPKEEAAPVASPKPVQHAAEPVVEGFFVARVAGEDEARHHHLVEPAPATAQAPVEEESEGLGALPAGYQDDTVLLLPRDPHTLFVSWDFSLGARLRAEDGLDAPRPVLRVFDGEHVIREEAFVLEAPGFYVQGLAPGGTYRVEAHFIGRDGRSRRIGASSNRVTLPPMGVSTDLTVRFLRVPPVVEAPPSVPAARALPDEEREYISWRRVNLPGSGGAFDVPEVHRERSGGARDDAHLEGVERAPGASDQRYVGASERAHGASDQRYAAAEARALGASDMRYLADAAPRTERVAQGAVTSPVPRYLETLSRAPGASDQRYVESTERSAAGVPPSASRAYLDVRGVPGASDLRYAEGAPRPGAGAVVPRAHEGAPVRLPHRYLDVRGIPGASDLRYQDGATGQFAAERSPQGYLDVRGMPGASDLRHQAQGSVSGQAVSTGAPHRYLDVRGMPGASDLRYQASAAQPQLGHGPGASGASDQRYLDHPSSVAGSPYLGHVPRASGASDQRYEDHPYLGHVPRASGASDQGYLATSPGASDLRYLETPERASGASEQHYQEAPGRTPEAATWSSQSTPRAAGAVGSQPVDDAAGDRERDATEPRFAETHPRRSEAPSPAHDAPAPSEEENHRYFEVPPPSRKRVTSRPEDTRSGASDDSENHRYFEVPASSARVSRPQHTEAGSSTEVSEPLPGKPPTGGRRS</sequence>
<feature type="region of interest" description="Disordered" evidence="1">
    <location>
        <begin position="623"/>
        <end position="859"/>
    </location>
</feature>
<feature type="region of interest" description="Disordered" evidence="1">
    <location>
        <begin position="576"/>
        <end position="599"/>
    </location>
</feature>
<dbReference type="eggNOG" id="COG3330">
    <property type="taxonomic scope" value="Bacteria"/>
</dbReference>
<name>A0A0H4X0J6_9BACT</name>
<gene>
    <name evidence="2" type="ORF">A176_004017</name>
</gene>
<feature type="region of interest" description="Disordered" evidence="1">
    <location>
        <begin position="63"/>
        <end position="175"/>
    </location>
</feature>
<reference evidence="2 3" key="1">
    <citation type="journal article" date="2016" name="PLoS ONE">
        <title>Complete Genome Sequence and Comparative Genomics of a Novel Myxobacterium Myxococcus hansupus.</title>
        <authorList>
            <person name="Sharma G."/>
            <person name="Narwani T."/>
            <person name="Subramanian S."/>
        </authorList>
    </citation>
    <scope>NUCLEOTIDE SEQUENCE [LARGE SCALE GENOMIC DNA]</scope>
    <source>
        <strain evidence="3">mixupus</strain>
    </source>
</reference>